<gene>
    <name evidence="2" type="ORF">LTR36_005750</name>
</gene>
<evidence type="ECO:0000313" key="2">
    <source>
        <dbReference type="EMBL" id="KAK4543200.1"/>
    </source>
</evidence>
<organism evidence="2 3">
    <name type="scientific">Oleoguttula mirabilis</name>
    <dbReference type="NCBI Taxonomy" id="1507867"/>
    <lineage>
        <taxon>Eukaryota</taxon>
        <taxon>Fungi</taxon>
        <taxon>Dikarya</taxon>
        <taxon>Ascomycota</taxon>
        <taxon>Pezizomycotina</taxon>
        <taxon>Dothideomycetes</taxon>
        <taxon>Dothideomycetidae</taxon>
        <taxon>Mycosphaerellales</taxon>
        <taxon>Teratosphaeriaceae</taxon>
        <taxon>Oleoguttula</taxon>
    </lineage>
</organism>
<accession>A0AAV9JDE9</accession>
<feature type="compositionally biased region" description="Acidic residues" evidence="1">
    <location>
        <begin position="111"/>
        <end position="121"/>
    </location>
</feature>
<feature type="region of interest" description="Disordered" evidence="1">
    <location>
        <begin position="90"/>
        <end position="124"/>
    </location>
</feature>
<sequence length="345" mass="37815">MTTLPPGLSVQDFTDFSITTNIWLTTTGSDSSTTIVPVILPCPTCEPEIIWDTPEIPDVEFKWPGLPELPPFHLPCIKLFGIVIAGDCPTDSGPPPVNDGDPPSPKASSDPDPDAEDDPCEFDTTVGTCDNGNYPVFDPASGTVSCDFTSDQVDSQIGQCQQNIDNNLDSVQSYLEDERSCCPASSKAKRDESGAVLSLLNRGLDSLGLGLNKRADYCPSPDFDPSFTSYLPEDLVNDNICAQPYGPEFTLVNDYVVNGVRTWDPWFDVPGTDRKKPELMHYVEPDGDLVFADPTDEDYAVYDLLPPTYCEYPSPGRQTYDRSTSTWGLRAGYEAVDRQDEFASD</sequence>
<evidence type="ECO:0000256" key="1">
    <source>
        <dbReference type="SAM" id="MobiDB-lite"/>
    </source>
</evidence>
<evidence type="ECO:0000313" key="3">
    <source>
        <dbReference type="Proteomes" id="UP001324427"/>
    </source>
</evidence>
<dbReference type="Proteomes" id="UP001324427">
    <property type="component" value="Unassembled WGS sequence"/>
</dbReference>
<proteinExistence type="predicted"/>
<dbReference type="EMBL" id="JAVFHQ010000034">
    <property type="protein sequence ID" value="KAK4543200.1"/>
    <property type="molecule type" value="Genomic_DNA"/>
</dbReference>
<name>A0AAV9JDE9_9PEZI</name>
<comment type="caution">
    <text evidence="2">The sequence shown here is derived from an EMBL/GenBank/DDBJ whole genome shotgun (WGS) entry which is preliminary data.</text>
</comment>
<dbReference type="AlphaFoldDB" id="A0AAV9JDE9"/>
<reference evidence="2 3" key="1">
    <citation type="submission" date="2021-11" db="EMBL/GenBank/DDBJ databases">
        <title>Black yeast isolated from Biological Soil Crust.</title>
        <authorList>
            <person name="Kurbessoian T."/>
        </authorList>
    </citation>
    <scope>NUCLEOTIDE SEQUENCE [LARGE SCALE GENOMIC DNA]</scope>
    <source>
        <strain evidence="2 3">CCFEE 5522</strain>
    </source>
</reference>
<keyword evidence="3" id="KW-1185">Reference proteome</keyword>
<protein>
    <submittedName>
        <fullName evidence="2">Uncharacterized protein</fullName>
    </submittedName>
</protein>
<feature type="compositionally biased region" description="Pro residues" evidence="1">
    <location>
        <begin position="92"/>
        <end position="105"/>
    </location>
</feature>